<feature type="domain" description="Fibrobacter succinogenes major paralogous" evidence="1">
    <location>
        <begin position="29"/>
        <end position="225"/>
    </location>
</feature>
<protein>
    <recommendedName>
        <fullName evidence="1">Fibrobacter succinogenes major paralogous domain-containing protein</fullName>
    </recommendedName>
</protein>
<dbReference type="InterPro" id="IPR011871">
    <property type="entry name" value="Fib_succ_major"/>
</dbReference>
<dbReference type="EMBL" id="UINC01162867">
    <property type="protein sequence ID" value="SVD62854.1"/>
    <property type="molecule type" value="Genomic_DNA"/>
</dbReference>
<feature type="non-terminal residue" evidence="2">
    <location>
        <position position="251"/>
    </location>
</feature>
<accession>A0A382WW31</accession>
<dbReference type="Pfam" id="PF09603">
    <property type="entry name" value="Fib_succ_major"/>
    <property type="match status" value="1"/>
</dbReference>
<name>A0A382WW31_9ZZZZ</name>
<evidence type="ECO:0000259" key="1">
    <source>
        <dbReference type="Pfam" id="PF09603"/>
    </source>
</evidence>
<gene>
    <name evidence="2" type="ORF">METZ01_LOCUS415708</name>
</gene>
<reference evidence="2" key="1">
    <citation type="submission" date="2018-05" db="EMBL/GenBank/DDBJ databases">
        <authorList>
            <person name="Lanie J.A."/>
            <person name="Ng W.-L."/>
            <person name="Kazmierczak K.M."/>
            <person name="Andrzejewski T.M."/>
            <person name="Davidsen T.M."/>
            <person name="Wayne K.J."/>
            <person name="Tettelin H."/>
            <person name="Glass J.I."/>
            <person name="Rusch D."/>
            <person name="Podicherti R."/>
            <person name="Tsui H.-C.T."/>
            <person name="Winkler M.E."/>
        </authorList>
    </citation>
    <scope>NUCLEOTIDE SEQUENCE</scope>
</reference>
<sequence>MIRNLIILLLLSLSFGIVTDIDGNIYETVHIGSKIWMAENLKVTHYRNGDEIPTGYSNAEWADLGSSQSDAYAVYDDDSLNAEIYGNLYNWYAVDNASGICPEGWYIPSDDEFKLLEMHLGMSESEADTTYWRGTDEGGKLKEEGLEHWNSPNTGATNESGFTGLPGGARSSNAGGYFNRGIAGYFWTSTWEYSNDAWHRIIQFNMSGVARLPGSKRAGKSVRCITYESESSTILVPQEFLTIQAAIEAAS</sequence>
<organism evidence="2">
    <name type="scientific">marine metagenome</name>
    <dbReference type="NCBI Taxonomy" id="408172"/>
    <lineage>
        <taxon>unclassified sequences</taxon>
        <taxon>metagenomes</taxon>
        <taxon>ecological metagenomes</taxon>
    </lineage>
</organism>
<dbReference type="NCBIfam" id="TIGR02145">
    <property type="entry name" value="Fib_succ_major"/>
    <property type="match status" value="1"/>
</dbReference>
<proteinExistence type="predicted"/>
<evidence type="ECO:0000313" key="2">
    <source>
        <dbReference type="EMBL" id="SVD62854.1"/>
    </source>
</evidence>
<dbReference type="AlphaFoldDB" id="A0A382WW31"/>